<feature type="transmembrane region" description="Helical" evidence="2">
    <location>
        <begin position="228"/>
        <end position="249"/>
    </location>
</feature>
<evidence type="ECO:0000313" key="6">
    <source>
        <dbReference type="Proteomes" id="UP001431209"/>
    </source>
</evidence>
<dbReference type="AlphaFoldDB" id="A0AAW2ZC17"/>
<dbReference type="PROSITE" id="PS50112">
    <property type="entry name" value="PAS"/>
    <property type="match status" value="1"/>
</dbReference>
<dbReference type="InterPro" id="IPR005330">
    <property type="entry name" value="MHYT_dom"/>
</dbReference>
<dbReference type="SMART" id="SM00315">
    <property type="entry name" value="RGS"/>
    <property type="match status" value="1"/>
</dbReference>
<feature type="transmembrane region" description="Helical" evidence="2">
    <location>
        <begin position="47"/>
        <end position="68"/>
    </location>
</feature>
<dbReference type="InterPro" id="IPR044926">
    <property type="entry name" value="RGS_subdomain_2"/>
</dbReference>
<evidence type="ECO:0000256" key="2">
    <source>
        <dbReference type="SAM" id="Phobius"/>
    </source>
</evidence>
<keyword evidence="6" id="KW-1185">Reference proteome</keyword>
<feature type="domain" description="RGS" evidence="4">
    <location>
        <begin position="518"/>
        <end position="619"/>
    </location>
</feature>
<evidence type="ECO:0000259" key="3">
    <source>
        <dbReference type="PROSITE" id="PS50112"/>
    </source>
</evidence>
<dbReference type="Proteomes" id="UP001431209">
    <property type="component" value="Unassembled WGS sequence"/>
</dbReference>
<evidence type="ECO:0000313" key="5">
    <source>
        <dbReference type="EMBL" id="KAL0486435.1"/>
    </source>
</evidence>
<comment type="caution">
    <text evidence="5">The sequence shown here is derived from an EMBL/GenBank/DDBJ whole genome shotgun (WGS) entry which is preliminary data.</text>
</comment>
<keyword evidence="1" id="KW-0175">Coiled coil</keyword>
<feature type="transmembrane region" description="Helical" evidence="2">
    <location>
        <begin position="292"/>
        <end position="315"/>
    </location>
</feature>
<dbReference type="InterPro" id="IPR016137">
    <property type="entry name" value="RGS"/>
</dbReference>
<evidence type="ECO:0000256" key="1">
    <source>
        <dbReference type="SAM" id="Coils"/>
    </source>
</evidence>
<keyword evidence="2" id="KW-0472">Membrane</keyword>
<sequence length="632" mass="70182">MVDITSITSKKKYAEYFKTVMNFTNDTLGANTTASAVPQISISVNPLYVVISILVATLGAYTCFSLIQEVRYAKRVITKLIYIFLSCTSLSICSVWAMHFIGTICYSMAYTMDGKQVVVPMGFDAGLTFASAFAAWFLCLIGYAICSVQIFFPVVRKLSCCNILRIRYKSSTQTESISTDNAATSKPTVEKVQIRNSLKNVLNWVTPTVDDLICVVEGNEFKPHIIQVLFSAIFVSGGFLVMHFVGMLATKYQFVSCHLDVGVVAAACVISIVASVGAILISFHIPDGSIQVLLACVAAGLVCSMHYVGMTAGHYHYNPLEKNISRGAQLSMDQVALSVMIAAGATSFFMLLVSSMVSSKRRDMTRLNNKLKIEKEKNRLIMANVRQNVSTLNEMVDRIANEEYQTRKVMNMIYEPICVIDQSGVVIKSNTSFNNMTGMNDESNISACLLDLNDVSEVFKNNITIKSRLQTAFKGVLTVDVQCSVEDSGRSPFCIMFLKDSEGSSNLQKELSMRTACDIDNILSDPDALEKFQLFLRRESCEEPLLFLIDVKRYEKCSIPVERLNIQNEIIANYLTLGSEKQLNLPSQELQKTVKKASGGLCQVDLFSQIVTSVKLMLRPNFKRYLSEKDIV</sequence>
<keyword evidence="2" id="KW-1133">Transmembrane helix</keyword>
<dbReference type="EMBL" id="JAOPGA020001235">
    <property type="protein sequence ID" value="KAL0486435.1"/>
    <property type="molecule type" value="Genomic_DNA"/>
</dbReference>
<accession>A0AAW2ZC17</accession>
<dbReference type="SUPFAM" id="SSF48097">
    <property type="entry name" value="Regulator of G-protein signaling, RGS"/>
    <property type="match status" value="1"/>
</dbReference>
<dbReference type="PANTHER" id="PTHR35152">
    <property type="entry name" value="DOMAIN SIGNALLING PROTEIN, PUTATIVE (AFU_ORTHOLOGUE AFUA_5G11310)-RELATED"/>
    <property type="match status" value="1"/>
</dbReference>
<reference evidence="5 6" key="1">
    <citation type="submission" date="2024-03" db="EMBL/GenBank/DDBJ databases">
        <title>The Acrasis kona genome and developmental transcriptomes reveal deep origins of eukaryotic multicellular pathways.</title>
        <authorList>
            <person name="Sheikh S."/>
            <person name="Fu C.-J."/>
            <person name="Brown M.W."/>
            <person name="Baldauf S.L."/>
        </authorList>
    </citation>
    <scope>NUCLEOTIDE SEQUENCE [LARGE SCALE GENOMIC DNA]</scope>
    <source>
        <strain evidence="5 6">ATCC MYA-3509</strain>
    </source>
</reference>
<feature type="transmembrane region" description="Helical" evidence="2">
    <location>
        <begin position="129"/>
        <end position="155"/>
    </location>
</feature>
<dbReference type="InterPro" id="IPR000014">
    <property type="entry name" value="PAS"/>
</dbReference>
<dbReference type="Pfam" id="PF03707">
    <property type="entry name" value="MHYT"/>
    <property type="match status" value="2"/>
</dbReference>
<feature type="transmembrane region" description="Helical" evidence="2">
    <location>
        <begin position="80"/>
        <end position="109"/>
    </location>
</feature>
<feature type="transmembrane region" description="Helical" evidence="2">
    <location>
        <begin position="335"/>
        <end position="357"/>
    </location>
</feature>
<dbReference type="PANTHER" id="PTHR35152:SF1">
    <property type="entry name" value="DOMAIN SIGNALLING PROTEIN, PUTATIVE (AFU_ORTHOLOGUE AFUA_5G11310)-RELATED"/>
    <property type="match status" value="1"/>
</dbReference>
<gene>
    <name evidence="5" type="ORF">AKO1_012028</name>
</gene>
<keyword evidence="2" id="KW-0812">Transmembrane</keyword>
<protein>
    <submittedName>
        <fullName evidence="5">Regulator of G-protein signaling</fullName>
    </submittedName>
</protein>
<dbReference type="CDD" id="cd07440">
    <property type="entry name" value="RGS"/>
    <property type="match status" value="1"/>
</dbReference>
<feature type="domain" description="PAS" evidence="3">
    <location>
        <begin position="402"/>
        <end position="443"/>
    </location>
</feature>
<dbReference type="InterPro" id="IPR036305">
    <property type="entry name" value="RGS_sf"/>
</dbReference>
<feature type="transmembrane region" description="Helical" evidence="2">
    <location>
        <begin position="261"/>
        <end position="285"/>
    </location>
</feature>
<dbReference type="Pfam" id="PF00615">
    <property type="entry name" value="RGS"/>
    <property type="match status" value="1"/>
</dbReference>
<dbReference type="Gene3D" id="1.10.167.10">
    <property type="entry name" value="Regulator of G-protein Signalling 4, domain 2"/>
    <property type="match status" value="1"/>
</dbReference>
<evidence type="ECO:0000259" key="4">
    <source>
        <dbReference type="PROSITE" id="PS50132"/>
    </source>
</evidence>
<name>A0AAW2ZC17_9EUKA</name>
<feature type="coiled-coil region" evidence="1">
    <location>
        <begin position="357"/>
        <end position="402"/>
    </location>
</feature>
<organism evidence="5 6">
    <name type="scientific">Acrasis kona</name>
    <dbReference type="NCBI Taxonomy" id="1008807"/>
    <lineage>
        <taxon>Eukaryota</taxon>
        <taxon>Discoba</taxon>
        <taxon>Heterolobosea</taxon>
        <taxon>Tetramitia</taxon>
        <taxon>Eutetramitia</taxon>
        <taxon>Acrasidae</taxon>
        <taxon>Acrasis</taxon>
    </lineage>
</organism>
<proteinExistence type="predicted"/>
<dbReference type="PROSITE" id="PS50132">
    <property type="entry name" value="RGS"/>
    <property type="match status" value="1"/>
</dbReference>